<comment type="caution">
    <text evidence="2">The sequence shown here is derived from an EMBL/GenBank/DDBJ whole genome shotgun (WGS) entry which is preliminary data.</text>
</comment>
<organism evidence="2 3">
    <name type="scientific">Burkholderia multivorans CGD2</name>
    <dbReference type="NCBI Taxonomy" id="513052"/>
    <lineage>
        <taxon>Bacteria</taxon>
        <taxon>Pseudomonadati</taxon>
        <taxon>Pseudomonadota</taxon>
        <taxon>Betaproteobacteria</taxon>
        <taxon>Burkholderiales</taxon>
        <taxon>Burkholderiaceae</taxon>
        <taxon>Burkholderia</taxon>
        <taxon>Burkholderia cepacia complex</taxon>
    </lineage>
</organism>
<feature type="region of interest" description="Disordered" evidence="1">
    <location>
        <begin position="17"/>
        <end position="65"/>
    </location>
</feature>
<evidence type="ECO:0000256" key="1">
    <source>
        <dbReference type="SAM" id="MobiDB-lite"/>
    </source>
</evidence>
<evidence type="ECO:0000313" key="2">
    <source>
        <dbReference type="EMBL" id="EEE03494.1"/>
    </source>
</evidence>
<name>B9C0A2_9BURK</name>
<gene>
    <name evidence="2" type="ORF">BURMUCGD2_0088</name>
</gene>
<dbReference type="AlphaFoldDB" id="B9C0A2"/>
<feature type="compositionally biased region" description="Basic residues" evidence="1">
    <location>
        <begin position="43"/>
        <end position="57"/>
    </location>
</feature>
<protein>
    <submittedName>
        <fullName evidence="2">Uncharacterized protein</fullName>
    </submittedName>
</protein>
<sequence length="65" mass="7590">MTCLSCIHRALLHLPEPRRSRKSRAEPRARRPRPRFNAARGVRPARRARRAHRHGAYVHRGTFTG</sequence>
<reference evidence="2 3" key="1">
    <citation type="journal article" date="2012" name="J. Bacteriol.">
        <title>Draft Genome Sequence Determination for Cystic Fibrosis and Chronic Granulomatous Disease Burkholderia multivorans Isolates.</title>
        <authorList>
            <person name="Varga J.J."/>
            <person name="Losada L."/>
            <person name="Zelazny A.M."/>
            <person name="Brinkac L."/>
            <person name="Harkins D."/>
            <person name="Radune D."/>
            <person name="Hostetler J."/>
            <person name="Sampaio E.P."/>
            <person name="Ronning C.M."/>
            <person name="Nierman W.C."/>
            <person name="Greenberg D.E."/>
            <person name="Holland S.M."/>
            <person name="Goldberg J.B."/>
        </authorList>
    </citation>
    <scope>NUCLEOTIDE SEQUENCE [LARGE SCALE GENOMIC DNA]</scope>
    <source>
        <strain evidence="2 3">CGD2</strain>
    </source>
</reference>
<dbReference type="Proteomes" id="UP000004535">
    <property type="component" value="Unassembled WGS sequence"/>
</dbReference>
<accession>B9C0A2</accession>
<proteinExistence type="predicted"/>
<evidence type="ECO:0000313" key="3">
    <source>
        <dbReference type="Proteomes" id="UP000004535"/>
    </source>
</evidence>
<feature type="compositionally biased region" description="Basic and acidic residues" evidence="1">
    <location>
        <begin position="17"/>
        <end position="29"/>
    </location>
</feature>
<dbReference type="EMBL" id="ACFC01000025">
    <property type="protein sequence ID" value="EEE03494.1"/>
    <property type="molecule type" value="Genomic_DNA"/>
</dbReference>